<dbReference type="EMBL" id="JAIUJR010000014">
    <property type="protein sequence ID" value="MCA0133864.1"/>
    <property type="molecule type" value="Genomic_DNA"/>
</dbReference>
<dbReference type="PANTHER" id="PTHR44943:SF8">
    <property type="entry name" value="TPR REPEAT-CONTAINING PROTEIN MJ0263"/>
    <property type="match status" value="1"/>
</dbReference>
<dbReference type="Proteomes" id="UP001198901">
    <property type="component" value="Unassembled WGS sequence"/>
</dbReference>
<keyword evidence="4" id="KW-1133">Transmembrane helix</keyword>
<dbReference type="InterPro" id="IPR011990">
    <property type="entry name" value="TPR-like_helical_dom_sf"/>
</dbReference>
<feature type="repeat" description="TPR" evidence="3">
    <location>
        <begin position="322"/>
        <end position="355"/>
    </location>
</feature>
<gene>
    <name evidence="5" type="ORF">LBU54_14805</name>
</gene>
<dbReference type="Gene3D" id="1.25.40.10">
    <property type="entry name" value="Tetratricopeptide repeat domain"/>
    <property type="match status" value="2"/>
</dbReference>
<protein>
    <recommendedName>
        <fullName evidence="7">Tetratricopeptide repeat protein</fullName>
    </recommendedName>
</protein>
<dbReference type="NCBIfam" id="NF047558">
    <property type="entry name" value="TPR_END_plus"/>
    <property type="match status" value="1"/>
</dbReference>
<name>A0ABS7XV08_9FLAO</name>
<dbReference type="SMART" id="SM00028">
    <property type="entry name" value="TPR"/>
    <property type="match status" value="4"/>
</dbReference>
<dbReference type="Gene3D" id="3.40.50.10070">
    <property type="entry name" value="TolB, N-terminal domain"/>
    <property type="match status" value="1"/>
</dbReference>
<dbReference type="PROSITE" id="PS50005">
    <property type="entry name" value="TPR"/>
    <property type="match status" value="1"/>
</dbReference>
<evidence type="ECO:0000256" key="4">
    <source>
        <dbReference type="SAM" id="Phobius"/>
    </source>
</evidence>
<comment type="caution">
    <text evidence="5">The sequence shown here is derived from an EMBL/GenBank/DDBJ whole genome shotgun (WGS) entry which is preliminary data.</text>
</comment>
<organism evidence="5 6">
    <name type="scientific">Winogradskyella alexanderae</name>
    <dbReference type="NCBI Taxonomy" id="2877123"/>
    <lineage>
        <taxon>Bacteria</taxon>
        <taxon>Pseudomonadati</taxon>
        <taxon>Bacteroidota</taxon>
        <taxon>Flavobacteriia</taxon>
        <taxon>Flavobacteriales</taxon>
        <taxon>Flavobacteriaceae</taxon>
        <taxon>Winogradskyella</taxon>
    </lineage>
</organism>
<feature type="transmembrane region" description="Helical" evidence="4">
    <location>
        <begin position="46"/>
        <end position="68"/>
    </location>
</feature>
<keyword evidence="6" id="KW-1185">Reference proteome</keyword>
<dbReference type="InterPro" id="IPR019734">
    <property type="entry name" value="TPR_rpt"/>
</dbReference>
<dbReference type="InterPro" id="IPR051685">
    <property type="entry name" value="Ycf3/AcsC/BcsC/TPR_MFPF"/>
</dbReference>
<evidence type="ECO:0000256" key="1">
    <source>
        <dbReference type="ARBA" id="ARBA00022737"/>
    </source>
</evidence>
<dbReference type="RefSeq" id="WP_224531826.1">
    <property type="nucleotide sequence ID" value="NZ_JAIUJR010000014.1"/>
</dbReference>
<proteinExistence type="predicted"/>
<keyword evidence="1" id="KW-0677">Repeat</keyword>
<accession>A0ABS7XV08</accession>
<keyword evidence="4" id="KW-0812">Transmembrane</keyword>
<dbReference type="SUPFAM" id="SSF48439">
    <property type="entry name" value="Protein prenylyltransferase"/>
    <property type="match status" value="1"/>
</dbReference>
<reference evidence="6" key="1">
    <citation type="submission" date="2023-07" db="EMBL/GenBank/DDBJ databases">
        <authorList>
            <person name="Yue Y."/>
        </authorList>
    </citation>
    <scope>NUCLEOTIDE SEQUENCE [LARGE SCALE GENOMIC DNA]</scope>
    <source>
        <strain evidence="6">D23</strain>
    </source>
</reference>
<evidence type="ECO:0000256" key="3">
    <source>
        <dbReference type="PROSITE-ProRule" id="PRU00339"/>
    </source>
</evidence>
<sequence>MKLKKYIAELKRRNLFKVAITYLIVAWIVTQVFSIVLPTYGAPVYFMKILILVLVIGFPVTLVFAWIYRAPLMPTSDITNVDGPHSVISKQESQHILYHNKLVVLPFQNISPDTDSNYFSDGLTEEIIIRLSAIKELDIASRSSCMRYKDTELDNITLGYELNAKYLLQGTVRKLKDDLKISVALIDVQKDTQLWAEIYLGKIADVFDIQEKVSKRIVNSLQIKLSSQEVEALGKRATTNSDAYDANLRAREFLFRYTKSYLRIAIDLFQQAIDLDPKYAAAYAGMAEACALLYETHDKKQKWIDKAEESALKALIYDSTSSEAYSALGLVYYNKNSPKEALIAAEKGIAFDSNNFFAYWVRGRLFRVMDRDAEAIHDFNKALELNGDFHSPYGDLQMAYETLNDQEMLQDTIERAVLFYPKYLLHHPDDSRAHQFYAFTLFRLGRLEEAKTEMQKGVAQNPKDPIIVYNAACFYTLINDKEKAIKSLKTAIDNGFENYDYMRHDPDLNSLKKEPDFIALMEGN</sequence>
<keyword evidence="4" id="KW-0472">Membrane</keyword>
<evidence type="ECO:0000313" key="6">
    <source>
        <dbReference type="Proteomes" id="UP001198901"/>
    </source>
</evidence>
<evidence type="ECO:0008006" key="7">
    <source>
        <dbReference type="Google" id="ProtNLM"/>
    </source>
</evidence>
<evidence type="ECO:0000256" key="2">
    <source>
        <dbReference type="ARBA" id="ARBA00022803"/>
    </source>
</evidence>
<feature type="transmembrane region" description="Helical" evidence="4">
    <location>
        <begin position="20"/>
        <end position="40"/>
    </location>
</feature>
<keyword evidence="2 3" id="KW-0802">TPR repeat</keyword>
<evidence type="ECO:0000313" key="5">
    <source>
        <dbReference type="EMBL" id="MCA0133864.1"/>
    </source>
</evidence>
<dbReference type="PANTHER" id="PTHR44943">
    <property type="entry name" value="CELLULOSE SYNTHASE OPERON PROTEIN C"/>
    <property type="match status" value="1"/>
</dbReference>